<proteinExistence type="predicted"/>
<keyword evidence="1" id="KW-1133">Transmembrane helix</keyword>
<evidence type="ECO:0000313" key="3">
    <source>
        <dbReference type="RefSeq" id="XP_021811312.1"/>
    </source>
</evidence>
<reference evidence="3" key="1">
    <citation type="submission" date="2025-08" db="UniProtKB">
        <authorList>
            <consortium name="RefSeq"/>
        </authorList>
    </citation>
    <scope>IDENTIFICATION</scope>
</reference>
<sequence>MDERQTPHPHPQKEYITYSNNVTTSGNALPTALALSVVSQTDTSASDRTPTVVLDIESLAQPSDRSSGSPKMTRALSRKWSYRAERFFNTDEEDTDEPSKKLLVKVNSQLEPLKQSLITAKAISAASNALTGSNLIDTGDGRSKRLNRFMAINPRKILFIFATLSSMGTLILIYFTLAINRTV</sequence>
<feature type="transmembrane region" description="Helical" evidence="1">
    <location>
        <begin position="157"/>
        <end position="179"/>
    </location>
</feature>
<dbReference type="KEGG" id="pavi:110754553"/>
<organism evidence="2 3">
    <name type="scientific">Prunus avium</name>
    <name type="common">Cherry</name>
    <name type="synonym">Cerasus avium</name>
    <dbReference type="NCBI Taxonomy" id="42229"/>
    <lineage>
        <taxon>Eukaryota</taxon>
        <taxon>Viridiplantae</taxon>
        <taxon>Streptophyta</taxon>
        <taxon>Embryophyta</taxon>
        <taxon>Tracheophyta</taxon>
        <taxon>Spermatophyta</taxon>
        <taxon>Magnoliopsida</taxon>
        <taxon>eudicotyledons</taxon>
        <taxon>Gunneridae</taxon>
        <taxon>Pentapetalae</taxon>
        <taxon>rosids</taxon>
        <taxon>fabids</taxon>
        <taxon>Rosales</taxon>
        <taxon>Rosaceae</taxon>
        <taxon>Amygdaloideae</taxon>
        <taxon>Amygdaleae</taxon>
        <taxon>Prunus</taxon>
    </lineage>
</organism>
<dbReference type="GeneID" id="110754553"/>
<dbReference type="Gramene" id="Pav_sc0000410.1_g180.1.mk:mrna">
    <property type="protein sequence ID" value="Pav_sc0000410.1_g180.1.mk:mrna"/>
    <property type="gene ID" value="Pav_sc0000410.1_g180.1.mk"/>
</dbReference>
<dbReference type="PANTHER" id="PTHR34064:SF3">
    <property type="entry name" value="OS04G0672300 PROTEIN"/>
    <property type="match status" value="1"/>
</dbReference>
<keyword evidence="1" id="KW-0472">Membrane</keyword>
<keyword evidence="1" id="KW-0812">Transmembrane</keyword>
<name>A0A6P5SA76_PRUAV</name>
<dbReference type="AlphaFoldDB" id="A0A6P5SA76"/>
<evidence type="ECO:0000313" key="2">
    <source>
        <dbReference type="Proteomes" id="UP000515124"/>
    </source>
</evidence>
<dbReference type="Proteomes" id="UP000515124">
    <property type="component" value="Unplaced"/>
</dbReference>
<dbReference type="PANTHER" id="PTHR34064">
    <property type="entry name" value="OS04G0672300 PROTEIN"/>
    <property type="match status" value="1"/>
</dbReference>
<accession>A0A6P5SA76</accession>
<keyword evidence="2" id="KW-1185">Reference proteome</keyword>
<gene>
    <name evidence="3" type="primary">LOC110754553</name>
</gene>
<evidence type="ECO:0000256" key="1">
    <source>
        <dbReference type="SAM" id="Phobius"/>
    </source>
</evidence>
<dbReference type="RefSeq" id="XP_021811312.1">
    <property type="nucleotide sequence ID" value="XM_021955620.1"/>
</dbReference>
<protein>
    <submittedName>
        <fullName evidence="3">Uncharacterized protein LOC110754553 isoform X1</fullName>
    </submittedName>
</protein>